<dbReference type="EMBL" id="CP049006">
    <property type="protein sequence ID" value="QID85753.1"/>
    <property type="molecule type" value="Genomic_DNA"/>
</dbReference>
<dbReference type="Pfam" id="PF02301">
    <property type="entry name" value="HORMA"/>
    <property type="match status" value="1"/>
</dbReference>
<evidence type="ECO:0000313" key="4">
    <source>
        <dbReference type="Proteomes" id="UP000501346"/>
    </source>
</evidence>
<reference evidence="3 4" key="1">
    <citation type="journal article" date="2019" name="BMC Genomics">
        <title>Chromosome level assembly and comparative genome analysis confirm lager-brewing yeasts originated from a single hybridization.</title>
        <authorList>
            <person name="Salazar A.N."/>
            <person name="Gorter de Vries A.R."/>
            <person name="van den Broek M."/>
            <person name="Brouwers N."/>
            <person name="de la Torre Cortes P."/>
            <person name="Kuijpers N.G.A."/>
            <person name="Daran J.G."/>
            <person name="Abeel T."/>
        </authorList>
    </citation>
    <scope>NUCLEOTIDE SEQUENCE [LARGE SCALE GENOMIC DNA]</scope>
    <source>
        <strain evidence="3 4">CBS 1483</strain>
    </source>
</reference>
<dbReference type="PROSITE" id="PS50815">
    <property type="entry name" value="HORMA"/>
    <property type="match status" value="1"/>
</dbReference>
<evidence type="ECO:0000313" key="3">
    <source>
        <dbReference type="EMBL" id="QID85753.1"/>
    </source>
</evidence>
<dbReference type="Proteomes" id="UP000501346">
    <property type="component" value="Chromosome SeIX"/>
</dbReference>
<dbReference type="PANTHER" id="PTHR11842:SF10">
    <property type="entry name" value="MITOTIC SPINDLE ASSEMBLY CHECKPOINT PROTEIN MAD2B"/>
    <property type="match status" value="1"/>
</dbReference>
<keyword evidence="4" id="KW-1185">Reference proteome</keyword>
<feature type="domain" description="HORMA" evidence="2">
    <location>
        <begin position="3"/>
        <end position="203"/>
    </location>
</feature>
<dbReference type="PANTHER" id="PTHR11842">
    <property type="entry name" value="MITOTIC SPINDLE ASSEMBLY CHECKPOINT PROTEIN MAD2"/>
    <property type="match status" value="1"/>
</dbReference>
<dbReference type="OrthoDB" id="21254at2759"/>
<dbReference type="GO" id="GO:0016035">
    <property type="term" value="C:zeta DNA polymerase complex"/>
    <property type="evidence" value="ECO:0007669"/>
    <property type="project" value="TreeGrafter"/>
</dbReference>
<gene>
    <name evidence="3" type="primary">REV7_2</name>
    <name evidence="3" type="ORF">GRS66_008338</name>
</gene>
<evidence type="ECO:0000259" key="2">
    <source>
        <dbReference type="PROSITE" id="PS50815"/>
    </source>
</evidence>
<sequence>MNKWVEKWLKVYLKCYINLILFHRNVYPPQSFDFTTFQSFNLPQYVPINRHPALIDYIEELILDTLSKLTHIYRFSVCIINKQNDLCIEKYVLDFGELQHVNKNDQVITETEVFDEFRSSLNSLILHLEKLPKINDDSVTFEVAINAVELELGHKLDTRKKVDNLEEKLEVERDSNWVKCQEDANLPDEDISDFQHPKIKLFSLIGCDVGPLIIHQFSEKLISSGNDKILDGVYSQYEEGESIFGSIS</sequence>
<dbReference type="Gene3D" id="3.30.900.10">
    <property type="entry name" value="HORMA domain"/>
    <property type="match status" value="1"/>
</dbReference>
<name>A0A6C1EA83_SACPS</name>
<comment type="similarity">
    <text evidence="1">Belongs to the MAD2 family.</text>
</comment>
<organism evidence="3 4">
    <name type="scientific">Saccharomyces pastorianus</name>
    <name type="common">Lager yeast</name>
    <name type="synonym">Saccharomyces cerevisiae x Saccharomyces eubayanus</name>
    <dbReference type="NCBI Taxonomy" id="27292"/>
    <lineage>
        <taxon>Eukaryota</taxon>
        <taxon>Fungi</taxon>
        <taxon>Dikarya</taxon>
        <taxon>Ascomycota</taxon>
        <taxon>Saccharomycotina</taxon>
        <taxon>Saccharomycetes</taxon>
        <taxon>Saccharomycetales</taxon>
        <taxon>Saccharomycetaceae</taxon>
        <taxon>Saccharomyces</taxon>
    </lineage>
</organism>
<evidence type="ECO:0000256" key="1">
    <source>
        <dbReference type="ARBA" id="ARBA00010348"/>
    </source>
</evidence>
<proteinExistence type="inferred from homology"/>
<dbReference type="InterPro" id="IPR036570">
    <property type="entry name" value="HORMA_dom_sf"/>
</dbReference>
<dbReference type="InterPro" id="IPR003511">
    <property type="entry name" value="HORMA_dom"/>
</dbReference>
<accession>A0A6C1EA83</accession>
<dbReference type="SUPFAM" id="SSF56019">
    <property type="entry name" value="The spindle assembly checkpoint protein mad2"/>
    <property type="match status" value="1"/>
</dbReference>
<dbReference type="AlphaFoldDB" id="A0A6C1EA83"/>
<dbReference type="InterPro" id="IPR045091">
    <property type="entry name" value="Mad2-like"/>
</dbReference>
<protein>
    <submittedName>
        <fullName evidence="3">DNA polymerase zeta processivity subunit</fullName>
    </submittedName>
</protein>